<dbReference type="AlphaFoldDB" id="A0A564ZIE8"/>
<organism evidence="1 2">
    <name type="scientific">Candidatus Methylomirabilis lanthanidiphila</name>
    <dbReference type="NCBI Taxonomy" id="2211376"/>
    <lineage>
        <taxon>Bacteria</taxon>
        <taxon>Candidatus Methylomirabilota</taxon>
        <taxon>Candidatus Methylomirabilia</taxon>
        <taxon>Candidatus Methylomirabilales</taxon>
        <taxon>Candidatus Methylomirabilaceae</taxon>
        <taxon>Candidatus Methylomirabilis</taxon>
    </lineage>
</organism>
<accession>A0A564ZIE8</accession>
<dbReference type="SUPFAM" id="SSF46689">
    <property type="entry name" value="Homeodomain-like"/>
    <property type="match status" value="1"/>
</dbReference>
<dbReference type="EMBL" id="CABIKM010000015">
    <property type="protein sequence ID" value="VUZ84667.1"/>
    <property type="molecule type" value="Genomic_DNA"/>
</dbReference>
<dbReference type="InterPro" id="IPR007367">
    <property type="entry name" value="DUF433"/>
</dbReference>
<dbReference type="PANTHER" id="PTHR34849:SF1">
    <property type="entry name" value="SLR0770 PROTEIN"/>
    <property type="match status" value="1"/>
</dbReference>
<evidence type="ECO:0000313" key="1">
    <source>
        <dbReference type="EMBL" id="VUZ84667.1"/>
    </source>
</evidence>
<evidence type="ECO:0008006" key="3">
    <source>
        <dbReference type="Google" id="ProtNLM"/>
    </source>
</evidence>
<evidence type="ECO:0000313" key="2">
    <source>
        <dbReference type="Proteomes" id="UP000334340"/>
    </source>
</evidence>
<dbReference type="PANTHER" id="PTHR34849">
    <property type="entry name" value="SSL5025 PROTEIN"/>
    <property type="match status" value="1"/>
</dbReference>
<name>A0A564ZIE8_9BACT</name>
<reference evidence="1 2" key="1">
    <citation type="submission" date="2019-07" db="EMBL/GenBank/DDBJ databases">
        <authorList>
            <person name="Cremers G."/>
        </authorList>
    </citation>
    <scope>NUCLEOTIDE SEQUENCE [LARGE SCALE GENOMIC DNA]</scope>
</reference>
<sequence length="101" mass="11475">MRLAVEQQAYPYITTNRRIAGGSPIIKGTRITVRTIAGYYQMGMSVDEILTTLQHLSPSQVHSALAYYFDHQQEIDRELEVSTDVEQWKKQAVPHPRAATT</sequence>
<dbReference type="Proteomes" id="UP000334340">
    <property type="component" value="Unassembled WGS sequence"/>
</dbReference>
<dbReference type="Pfam" id="PF04255">
    <property type="entry name" value="DUF433"/>
    <property type="match status" value="1"/>
</dbReference>
<gene>
    <name evidence="1" type="ORF">MELA_01041</name>
</gene>
<proteinExistence type="predicted"/>
<keyword evidence="2" id="KW-1185">Reference proteome</keyword>
<dbReference type="InterPro" id="IPR009057">
    <property type="entry name" value="Homeodomain-like_sf"/>
</dbReference>
<dbReference type="Gene3D" id="1.10.10.10">
    <property type="entry name" value="Winged helix-like DNA-binding domain superfamily/Winged helix DNA-binding domain"/>
    <property type="match status" value="1"/>
</dbReference>
<protein>
    <recommendedName>
        <fullName evidence="3">DUF433 domain-containing protein</fullName>
    </recommendedName>
</protein>
<dbReference type="InterPro" id="IPR036388">
    <property type="entry name" value="WH-like_DNA-bd_sf"/>
</dbReference>